<reference evidence="6" key="1">
    <citation type="journal article" date="2023" name="Mol. Phylogenet. Evol.">
        <title>Genome-scale phylogeny and comparative genomics of the fungal order Sordariales.</title>
        <authorList>
            <person name="Hensen N."/>
            <person name="Bonometti L."/>
            <person name="Westerberg I."/>
            <person name="Brannstrom I.O."/>
            <person name="Guillou S."/>
            <person name="Cros-Aarteil S."/>
            <person name="Calhoun S."/>
            <person name="Haridas S."/>
            <person name="Kuo A."/>
            <person name="Mondo S."/>
            <person name="Pangilinan J."/>
            <person name="Riley R."/>
            <person name="LaButti K."/>
            <person name="Andreopoulos B."/>
            <person name="Lipzen A."/>
            <person name="Chen C."/>
            <person name="Yan M."/>
            <person name="Daum C."/>
            <person name="Ng V."/>
            <person name="Clum A."/>
            <person name="Steindorff A."/>
            <person name="Ohm R.A."/>
            <person name="Martin F."/>
            <person name="Silar P."/>
            <person name="Natvig D.O."/>
            <person name="Lalanne C."/>
            <person name="Gautier V."/>
            <person name="Ament-Velasquez S.L."/>
            <person name="Kruys A."/>
            <person name="Hutchinson M.I."/>
            <person name="Powell A.J."/>
            <person name="Barry K."/>
            <person name="Miller A.N."/>
            <person name="Grigoriev I.V."/>
            <person name="Debuchy R."/>
            <person name="Gladieux P."/>
            <person name="Hiltunen Thoren M."/>
            <person name="Johannesson H."/>
        </authorList>
    </citation>
    <scope>NUCLEOTIDE SEQUENCE</scope>
    <source>
        <strain evidence="6">CBS 757.83</strain>
    </source>
</reference>
<dbReference type="GO" id="GO:0005635">
    <property type="term" value="C:nuclear envelope"/>
    <property type="evidence" value="ECO:0007669"/>
    <property type="project" value="TreeGrafter"/>
</dbReference>
<dbReference type="SUPFAM" id="SSF161084">
    <property type="entry name" value="MAPEG domain-like"/>
    <property type="match status" value="1"/>
</dbReference>
<dbReference type="GO" id="GO:0005783">
    <property type="term" value="C:endoplasmic reticulum"/>
    <property type="evidence" value="ECO:0007669"/>
    <property type="project" value="TreeGrafter"/>
</dbReference>
<dbReference type="PANTHER" id="PTHR10250">
    <property type="entry name" value="MICROSOMAL GLUTATHIONE S-TRANSFERASE"/>
    <property type="match status" value="1"/>
</dbReference>
<dbReference type="Proteomes" id="UP001305647">
    <property type="component" value="Unassembled WGS sequence"/>
</dbReference>
<dbReference type="GO" id="GO:0004602">
    <property type="term" value="F:glutathione peroxidase activity"/>
    <property type="evidence" value="ECO:0007669"/>
    <property type="project" value="TreeGrafter"/>
</dbReference>
<dbReference type="GO" id="GO:0016020">
    <property type="term" value="C:membrane"/>
    <property type="evidence" value="ECO:0007669"/>
    <property type="project" value="UniProtKB-SubCell"/>
</dbReference>
<reference evidence="6" key="2">
    <citation type="submission" date="2023-05" db="EMBL/GenBank/DDBJ databases">
        <authorList>
            <consortium name="Lawrence Berkeley National Laboratory"/>
            <person name="Steindorff A."/>
            <person name="Hensen N."/>
            <person name="Bonometti L."/>
            <person name="Westerberg I."/>
            <person name="Brannstrom I.O."/>
            <person name="Guillou S."/>
            <person name="Cros-Aarteil S."/>
            <person name="Calhoun S."/>
            <person name="Haridas S."/>
            <person name="Kuo A."/>
            <person name="Mondo S."/>
            <person name="Pangilinan J."/>
            <person name="Riley R."/>
            <person name="Labutti K."/>
            <person name="Andreopoulos B."/>
            <person name="Lipzen A."/>
            <person name="Chen C."/>
            <person name="Yanf M."/>
            <person name="Daum C."/>
            <person name="Ng V."/>
            <person name="Clum A."/>
            <person name="Ohm R."/>
            <person name="Martin F."/>
            <person name="Silar P."/>
            <person name="Natvig D."/>
            <person name="Lalanne C."/>
            <person name="Gautier V."/>
            <person name="Ament-Velasquez S.L."/>
            <person name="Kruys A."/>
            <person name="Hutchinson M.I."/>
            <person name="Powell A.J."/>
            <person name="Barry K."/>
            <person name="Miller A.N."/>
            <person name="Grigoriev I.V."/>
            <person name="Debuchy R."/>
            <person name="Gladieux P."/>
            <person name="Thoren M.H."/>
            <person name="Johannesson H."/>
        </authorList>
    </citation>
    <scope>NUCLEOTIDE SEQUENCE</scope>
    <source>
        <strain evidence="6">CBS 757.83</strain>
    </source>
</reference>
<dbReference type="InterPro" id="IPR001129">
    <property type="entry name" value="Membr-assoc_MAPEG"/>
</dbReference>
<feature type="transmembrane region" description="Helical" evidence="5">
    <location>
        <begin position="12"/>
        <end position="31"/>
    </location>
</feature>
<dbReference type="GO" id="GO:0004364">
    <property type="term" value="F:glutathione transferase activity"/>
    <property type="evidence" value="ECO:0007669"/>
    <property type="project" value="TreeGrafter"/>
</dbReference>
<sequence>MATITIPNEYGYVLLAASSTAFVNVLHMILTSARRKAAAVKYPIAYVSAEQADKDPKAYAFNCAQRAHANFTENLTPFLTALLISGLRYPVYAGALGGAWVFGRVLFALGYTSKGPQGRLVGGYLASLSNLGLILGAGYTALGLALNW</sequence>
<comment type="subcellular location">
    <subcellularLocation>
        <location evidence="1">Membrane</location>
        <topology evidence="1">Multi-pass membrane protein</topology>
    </subcellularLocation>
</comment>
<dbReference type="Gene3D" id="1.20.120.550">
    <property type="entry name" value="Membrane associated eicosanoid/glutathione metabolism-like domain"/>
    <property type="match status" value="1"/>
</dbReference>
<dbReference type="PANTHER" id="PTHR10250:SF26">
    <property type="entry name" value="GLUTATHIONE S-TRANSFERASE 3, MITOCHONDRIAL"/>
    <property type="match status" value="1"/>
</dbReference>
<evidence type="ECO:0000256" key="3">
    <source>
        <dbReference type="ARBA" id="ARBA00022989"/>
    </source>
</evidence>
<evidence type="ECO:0000256" key="1">
    <source>
        <dbReference type="ARBA" id="ARBA00004141"/>
    </source>
</evidence>
<name>A0AAN6Q5C2_9PEZI</name>
<evidence type="ECO:0000256" key="4">
    <source>
        <dbReference type="ARBA" id="ARBA00023136"/>
    </source>
</evidence>
<evidence type="ECO:0000256" key="5">
    <source>
        <dbReference type="SAM" id="Phobius"/>
    </source>
</evidence>
<keyword evidence="4 5" id="KW-0472">Membrane</keyword>
<evidence type="ECO:0000313" key="7">
    <source>
        <dbReference type="Proteomes" id="UP001305647"/>
    </source>
</evidence>
<organism evidence="6 7">
    <name type="scientific">Parathielavia hyrcaniae</name>
    <dbReference type="NCBI Taxonomy" id="113614"/>
    <lineage>
        <taxon>Eukaryota</taxon>
        <taxon>Fungi</taxon>
        <taxon>Dikarya</taxon>
        <taxon>Ascomycota</taxon>
        <taxon>Pezizomycotina</taxon>
        <taxon>Sordariomycetes</taxon>
        <taxon>Sordariomycetidae</taxon>
        <taxon>Sordariales</taxon>
        <taxon>Chaetomiaceae</taxon>
        <taxon>Parathielavia</taxon>
    </lineage>
</organism>
<keyword evidence="7" id="KW-1185">Reference proteome</keyword>
<evidence type="ECO:0000313" key="6">
    <source>
        <dbReference type="EMBL" id="KAK4103838.1"/>
    </source>
</evidence>
<evidence type="ECO:0000256" key="2">
    <source>
        <dbReference type="ARBA" id="ARBA00022692"/>
    </source>
</evidence>
<comment type="caution">
    <text evidence="6">The sequence shown here is derived from an EMBL/GenBank/DDBJ whole genome shotgun (WGS) entry which is preliminary data.</text>
</comment>
<dbReference type="AlphaFoldDB" id="A0AAN6Q5C2"/>
<proteinExistence type="predicted"/>
<feature type="transmembrane region" description="Helical" evidence="5">
    <location>
        <begin position="91"/>
        <end position="112"/>
    </location>
</feature>
<dbReference type="InterPro" id="IPR023352">
    <property type="entry name" value="MAPEG-like_dom_sf"/>
</dbReference>
<gene>
    <name evidence="6" type="ORF">N658DRAFT_232511</name>
</gene>
<accession>A0AAN6Q5C2</accession>
<feature type="transmembrane region" description="Helical" evidence="5">
    <location>
        <begin position="124"/>
        <end position="146"/>
    </location>
</feature>
<protein>
    <submittedName>
        <fullName evidence="6">Membrane-associated proteins in eicosanoid and glutathione metabolism</fullName>
    </submittedName>
</protein>
<dbReference type="InterPro" id="IPR050997">
    <property type="entry name" value="MAPEG"/>
</dbReference>
<keyword evidence="3 5" id="KW-1133">Transmembrane helix</keyword>
<keyword evidence="2 5" id="KW-0812">Transmembrane</keyword>
<dbReference type="EMBL" id="MU863627">
    <property type="protein sequence ID" value="KAK4103838.1"/>
    <property type="molecule type" value="Genomic_DNA"/>
</dbReference>
<dbReference type="Pfam" id="PF01124">
    <property type="entry name" value="MAPEG"/>
    <property type="match status" value="1"/>
</dbReference>